<organism evidence="2 3">
    <name type="scientific">Salisediminibacterium beveridgei</name>
    <dbReference type="NCBI Taxonomy" id="632773"/>
    <lineage>
        <taxon>Bacteria</taxon>
        <taxon>Bacillati</taxon>
        <taxon>Bacillota</taxon>
        <taxon>Bacilli</taxon>
        <taxon>Bacillales</taxon>
        <taxon>Bacillaceae</taxon>
        <taxon>Salisediminibacterium</taxon>
    </lineage>
</organism>
<name>A0A1D7QY89_9BACI</name>
<dbReference type="Pfam" id="PF01262">
    <property type="entry name" value="AlaDh_PNT_C"/>
    <property type="match status" value="1"/>
</dbReference>
<proteinExistence type="predicted"/>
<keyword evidence="3" id="KW-1185">Reference proteome</keyword>
<sequence length="194" mass="21533">MFIQSCTRVCEKLCSQSGMCARLGAYYYDDMVKREVALGQISSEHRVLCVGGGRTPFTACLLAEKTGADVTVIDNDPAVIEEAHDFIASWNVLHGRLTCKYQDGRDIEKGMYDIAHIALQVSPQVEVKERLIQDAGCRKVLCRIPRSPVEEHYVDFLSNEDLETCCGKVIHSGMRMAGETVLFTPGVVIEENTV</sequence>
<dbReference type="EMBL" id="CP012502">
    <property type="protein sequence ID" value="AOM83976.1"/>
    <property type="molecule type" value="Genomic_DNA"/>
</dbReference>
<evidence type="ECO:0000313" key="3">
    <source>
        <dbReference type="Proteomes" id="UP000094463"/>
    </source>
</evidence>
<dbReference type="InterPro" id="IPR029063">
    <property type="entry name" value="SAM-dependent_MTases_sf"/>
</dbReference>
<dbReference type="InterPro" id="IPR007698">
    <property type="entry name" value="AlaDH/PNT_NAD(H)-bd"/>
</dbReference>
<dbReference type="STRING" id="632773.BBEV_2638"/>
<evidence type="ECO:0000259" key="1">
    <source>
        <dbReference type="Pfam" id="PF01262"/>
    </source>
</evidence>
<dbReference type="KEGG" id="bbev:BBEV_2638"/>
<reference evidence="2 3" key="1">
    <citation type="submission" date="2015-08" db="EMBL/GenBank/DDBJ databases">
        <title>The complete genome sequence of Bacillus beveridgei MLTeJB.</title>
        <authorList>
            <person name="Hanson T.E."/>
            <person name="Mesa C."/>
            <person name="Basesman S.M."/>
            <person name="Oremland R.S."/>
        </authorList>
    </citation>
    <scope>NUCLEOTIDE SEQUENCE [LARGE SCALE GENOMIC DNA]</scope>
    <source>
        <strain evidence="2 3">MLTeJB</strain>
    </source>
</reference>
<dbReference type="AlphaFoldDB" id="A0A1D7QY89"/>
<dbReference type="OrthoDB" id="1956540at2"/>
<dbReference type="RefSeq" id="WP_069365899.1">
    <property type="nucleotide sequence ID" value="NZ_CP012502.1"/>
</dbReference>
<feature type="domain" description="Alanine dehydrogenase/pyridine nucleotide transhydrogenase NAD(H)-binding" evidence="1">
    <location>
        <begin position="24"/>
        <end position="88"/>
    </location>
</feature>
<dbReference type="Proteomes" id="UP000094463">
    <property type="component" value="Chromosome"/>
</dbReference>
<dbReference type="SUPFAM" id="SSF53335">
    <property type="entry name" value="S-adenosyl-L-methionine-dependent methyltransferases"/>
    <property type="match status" value="1"/>
</dbReference>
<protein>
    <recommendedName>
        <fullName evidence="1">Alanine dehydrogenase/pyridine nucleotide transhydrogenase NAD(H)-binding domain-containing protein</fullName>
    </recommendedName>
</protein>
<dbReference type="Gene3D" id="3.40.50.150">
    <property type="entry name" value="Vaccinia Virus protein VP39"/>
    <property type="match status" value="1"/>
</dbReference>
<gene>
    <name evidence="2" type="ORF">BBEV_2638</name>
</gene>
<accession>A0A1D7QY89</accession>
<evidence type="ECO:0000313" key="2">
    <source>
        <dbReference type="EMBL" id="AOM83976.1"/>
    </source>
</evidence>